<reference evidence="8" key="1">
    <citation type="journal article" date="2019" name="Int. J. Syst. Evol. Microbiol.">
        <title>The Global Catalogue of Microorganisms (GCM) 10K type strain sequencing project: providing services to taxonomists for standard genome sequencing and annotation.</title>
        <authorList>
            <consortium name="The Broad Institute Genomics Platform"/>
            <consortium name="The Broad Institute Genome Sequencing Center for Infectious Disease"/>
            <person name="Wu L."/>
            <person name="Ma J."/>
        </authorList>
    </citation>
    <scope>NUCLEOTIDE SEQUENCE [LARGE SCALE GENOMIC DNA]</scope>
    <source>
        <strain evidence="8">CCUG 53903</strain>
    </source>
</reference>
<evidence type="ECO:0000256" key="6">
    <source>
        <dbReference type="SAM" id="MobiDB-lite"/>
    </source>
</evidence>
<name>A0ABW1CXP7_9ACTN</name>
<gene>
    <name evidence="7" type="ORF">ACFPZ3_37015</name>
</gene>
<comment type="similarity">
    <text evidence="2">Belongs to the transposase mutator family.</text>
</comment>
<protein>
    <submittedName>
        <fullName evidence="7">Transposase</fullName>
    </submittedName>
</protein>
<dbReference type="Proteomes" id="UP001596058">
    <property type="component" value="Unassembled WGS sequence"/>
</dbReference>
<dbReference type="RefSeq" id="WP_379518977.1">
    <property type="nucleotide sequence ID" value="NZ_JBHSPA010000045.1"/>
</dbReference>
<keyword evidence="3" id="KW-0815">Transposition</keyword>
<evidence type="ECO:0000256" key="3">
    <source>
        <dbReference type="ARBA" id="ARBA00022578"/>
    </source>
</evidence>
<evidence type="ECO:0000256" key="2">
    <source>
        <dbReference type="ARBA" id="ARBA00010961"/>
    </source>
</evidence>
<evidence type="ECO:0000256" key="1">
    <source>
        <dbReference type="ARBA" id="ARBA00002190"/>
    </source>
</evidence>
<evidence type="ECO:0000256" key="5">
    <source>
        <dbReference type="ARBA" id="ARBA00023172"/>
    </source>
</evidence>
<keyword evidence="4" id="KW-0238">DNA-binding</keyword>
<dbReference type="EMBL" id="JBHSPA010000045">
    <property type="protein sequence ID" value="MFC5829495.1"/>
    <property type="molecule type" value="Genomic_DNA"/>
</dbReference>
<evidence type="ECO:0000313" key="8">
    <source>
        <dbReference type="Proteomes" id="UP001596058"/>
    </source>
</evidence>
<keyword evidence="8" id="KW-1185">Reference proteome</keyword>
<accession>A0ABW1CXP7</accession>
<evidence type="ECO:0000313" key="7">
    <source>
        <dbReference type="EMBL" id="MFC5829495.1"/>
    </source>
</evidence>
<dbReference type="InterPro" id="IPR001207">
    <property type="entry name" value="Transposase_mutator"/>
</dbReference>
<dbReference type="Pfam" id="PF00872">
    <property type="entry name" value="Transposase_mut"/>
    <property type="match status" value="1"/>
</dbReference>
<comment type="function">
    <text evidence="1">Required for the transposition of the insertion element.</text>
</comment>
<feature type="region of interest" description="Disordered" evidence="6">
    <location>
        <begin position="50"/>
        <end position="80"/>
    </location>
</feature>
<feature type="compositionally biased region" description="Basic and acidic residues" evidence="6">
    <location>
        <begin position="50"/>
        <end position="65"/>
    </location>
</feature>
<keyword evidence="5" id="KW-0233">DNA recombination</keyword>
<sequence length="80" mass="8882">MTAKFWLHVLTEIKNRGVGEALMVVPDGLNGLPQTVESGEIIATDHEVGTYHGPRDVRHHAQDRQTHHRAGRWPEQAAGP</sequence>
<proteinExistence type="inferred from homology"/>
<evidence type="ECO:0000256" key="4">
    <source>
        <dbReference type="ARBA" id="ARBA00023125"/>
    </source>
</evidence>
<organism evidence="7 8">
    <name type="scientific">Nonomuraea insulae</name>
    <dbReference type="NCBI Taxonomy" id="1616787"/>
    <lineage>
        <taxon>Bacteria</taxon>
        <taxon>Bacillati</taxon>
        <taxon>Actinomycetota</taxon>
        <taxon>Actinomycetes</taxon>
        <taxon>Streptosporangiales</taxon>
        <taxon>Streptosporangiaceae</taxon>
        <taxon>Nonomuraea</taxon>
    </lineage>
</organism>
<comment type="caution">
    <text evidence="7">The sequence shown here is derived from an EMBL/GenBank/DDBJ whole genome shotgun (WGS) entry which is preliminary data.</text>
</comment>